<dbReference type="AlphaFoldDB" id="H3GTY0"/>
<name>H3GTY0_PHYRM</name>
<dbReference type="Proteomes" id="UP000005238">
    <property type="component" value="Unassembled WGS sequence"/>
</dbReference>
<accession>H3GTY0</accession>
<protein>
    <submittedName>
        <fullName evidence="1">Uncharacterized protein</fullName>
    </submittedName>
</protein>
<evidence type="ECO:0000313" key="1">
    <source>
        <dbReference type="EnsemblProtists" id="Phyra80637"/>
    </source>
</evidence>
<reference evidence="1" key="2">
    <citation type="submission" date="2015-06" db="UniProtKB">
        <authorList>
            <consortium name="EnsemblProtists"/>
        </authorList>
    </citation>
    <scope>IDENTIFICATION</scope>
    <source>
        <strain evidence="1">Pr102</strain>
    </source>
</reference>
<keyword evidence="2" id="KW-1185">Reference proteome</keyword>
<dbReference type="OMA" id="RCYTISH"/>
<proteinExistence type="predicted"/>
<dbReference type="eggNOG" id="ENOG502T7NV">
    <property type="taxonomic scope" value="Eukaryota"/>
</dbReference>
<reference evidence="2" key="1">
    <citation type="journal article" date="2006" name="Science">
        <title>Phytophthora genome sequences uncover evolutionary origins and mechanisms of pathogenesis.</title>
        <authorList>
            <person name="Tyler B.M."/>
            <person name="Tripathy S."/>
            <person name="Zhang X."/>
            <person name="Dehal P."/>
            <person name="Jiang R.H."/>
            <person name="Aerts A."/>
            <person name="Arredondo F.D."/>
            <person name="Baxter L."/>
            <person name="Bensasson D."/>
            <person name="Beynon J.L."/>
            <person name="Chapman J."/>
            <person name="Damasceno C.M."/>
            <person name="Dorrance A.E."/>
            <person name="Dou D."/>
            <person name="Dickerman A.W."/>
            <person name="Dubchak I.L."/>
            <person name="Garbelotto M."/>
            <person name="Gijzen M."/>
            <person name="Gordon S.G."/>
            <person name="Govers F."/>
            <person name="Grunwald N.J."/>
            <person name="Huang W."/>
            <person name="Ivors K.L."/>
            <person name="Jones R.W."/>
            <person name="Kamoun S."/>
            <person name="Krampis K."/>
            <person name="Lamour K.H."/>
            <person name="Lee M.K."/>
            <person name="McDonald W.H."/>
            <person name="Medina M."/>
            <person name="Meijer H.J."/>
            <person name="Nordberg E.K."/>
            <person name="Maclean D.J."/>
            <person name="Ospina-Giraldo M.D."/>
            <person name="Morris P.F."/>
            <person name="Phuntumart V."/>
            <person name="Putnam N.H."/>
            <person name="Rash S."/>
            <person name="Rose J.K."/>
            <person name="Sakihama Y."/>
            <person name="Salamov A.A."/>
            <person name="Savidor A."/>
            <person name="Scheuring C.F."/>
            <person name="Smith B.M."/>
            <person name="Sobral B.W."/>
            <person name="Terry A."/>
            <person name="Torto-Alalibo T.A."/>
            <person name="Win J."/>
            <person name="Xu Z."/>
            <person name="Zhang H."/>
            <person name="Grigoriev I.V."/>
            <person name="Rokhsar D.S."/>
            <person name="Boore J.L."/>
        </authorList>
    </citation>
    <scope>NUCLEOTIDE SEQUENCE [LARGE SCALE GENOMIC DNA]</scope>
    <source>
        <strain evidence="2">Pr102</strain>
    </source>
</reference>
<dbReference type="VEuPathDB" id="FungiDB:KRP23_11027"/>
<dbReference type="VEuPathDB" id="FungiDB:KRP22_11735"/>
<dbReference type="EMBL" id="DS566048">
    <property type="status" value="NOT_ANNOTATED_CDS"/>
    <property type="molecule type" value="Genomic_DNA"/>
</dbReference>
<organism evidence="1 2">
    <name type="scientific">Phytophthora ramorum</name>
    <name type="common">Sudden oak death agent</name>
    <dbReference type="NCBI Taxonomy" id="164328"/>
    <lineage>
        <taxon>Eukaryota</taxon>
        <taxon>Sar</taxon>
        <taxon>Stramenopiles</taxon>
        <taxon>Oomycota</taxon>
        <taxon>Peronosporomycetes</taxon>
        <taxon>Peronosporales</taxon>
        <taxon>Peronosporaceae</taxon>
        <taxon>Phytophthora</taxon>
    </lineage>
</organism>
<sequence>MVLLTTARANLMQLFFNDRSVWFNFCITQRCYTISHCFKYQSVNAEWKGLPDSSEMVWFSDDDCQGVSIHDALTAGTVNFKGGVLDNRVSSFMVRQYSMYPINGIVDYCHEYALLNSTNSSTTSSTFSFDDAGFATNSSLTV</sequence>
<dbReference type="HOGENOM" id="CLU_137653_0_0_1"/>
<dbReference type="EnsemblProtists" id="Phyra80637">
    <property type="protein sequence ID" value="Phyra80637"/>
    <property type="gene ID" value="Phyra80637"/>
</dbReference>
<dbReference type="InParanoid" id="H3GTY0"/>
<evidence type="ECO:0000313" key="2">
    <source>
        <dbReference type="Proteomes" id="UP000005238"/>
    </source>
</evidence>